<dbReference type="SUPFAM" id="SSF52374">
    <property type="entry name" value="Nucleotidylyl transferase"/>
    <property type="match status" value="1"/>
</dbReference>
<evidence type="ECO:0000256" key="1">
    <source>
        <dbReference type="ARBA" id="ARBA00004496"/>
    </source>
</evidence>
<evidence type="ECO:0000256" key="8">
    <source>
        <dbReference type="ARBA" id="ARBA00022833"/>
    </source>
</evidence>
<evidence type="ECO:0000256" key="11">
    <source>
        <dbReference type="ARBA" id="ARBA00023146"/>
    </source>
</evidence>
<keyword evidence="6 12" id="KW-0479">Metal-binding</keyword>
<feature type="short sequence motif" description="'KMSKS' region" evidence="12">
    <location>
        <begin position="297"/>
        <end position="301"/>
    </location>
</feature>
<dbReference type="InterPro" id="IPR056411">
    <property type="entry name" value="CysS_C"/>
</dbReference>
<reference evidence="15" key="1">
    <citation type="submission" date="2015-12" db="EMBL/GenBank/DDBJ databases">
        <authorList>
            <person name="Lodha T.D."/>
            <person name="Chintalapati S."/>
            <person name="Chintalapati V.R."/>
            <person name="Sravanthi T."/>
        </authorList>
    </citation>
    <scope>NUCLEOTIDE SEQUENCE [LARGE SCALE GENOMIC DNA]</scope>
    <source>
        <strain evidence="15">JC133</strain>
    </source>
</reference>
<evidence type="ECO:0000313" key="15">
    <source>
        <dbReference type="Proteomes" id="UP000237350"/>
    </source>
</evidence>
<evidence type="ECO:0000256" key="7">
    <source>
        <dbReference type="ARBA" id="ARBA00022741"/>
    </source>
</evidence>
<dbReference type="OrthoDB" id="9815130at2"/>
<feature type="binding site" evidence="12">
    <location>
        <position position="265"/>
    </location>
    <ligand>
        <name>Zn(2+)</name>
        <dbReference type="ChEBI" id="CHEBI:29105"/>
    </ligand>
</feature>
<evidence type="ECO:0000259" key="13">
    <source>
        <dbReference type="SMART" id="SM00840"/>
    </source>
</evidence>
<keyword evidence="9 12" id="KW-0067">ATP-binding</keyword>
<dbReference type="GO" id="GO:0006423">
    <property type="term" value="P:cysteinyl-tRNA aminoacylation"/>
    <property type="evidence" value="ECO:0007669"/>
    <property type="project" value="UniProtKB-UniRule"/>
</dbReference>
<dbReference type="PANTHER" id="PTHR10890">
    <property type="entry name" value="CYSTEINYL-TRNA SYNTHETASE"/>
    <property type="match status" value="1"/>
</dbReference>
<feature type="short sequence motif" description="'HIGH' region" evidence="12">
    <location>
        <begin position="40"/>
        <end position="50"/>
    </location>
</feature>
<dbReference type="GO" id="GO:0005829">
    <property type="term" value="C:cytosol"/>
    <property type="evidence" value="ECO:0007669"/>
    <property type="project" value="TreeGrafter"/>
</dbReference>
<dbReference type="Gene3D" id="3.40.50.620">
    <property type="entry name" value="HUPs"/>
    <property type="match status" value="1"/>
</dbReference>
<evidence type="ECO:0000256" key="6">
    <source>
        <dbReference type="ARBA" id="ARBA00022723"/>
    </source>
</evidence>
<keyword evidence="8 12" id="KW-0862">Zinc</keyword>
<comment type="subunit">
    <text evidence="3 12">Monomer.</text>
</comment>
<dbReference type="InterPro" id="IPR024909">
    <property type="entry name" value="Cys-tRNA/MSH_ligase"/>
</dbReference>
<keyword evidence="15" id="KW-1185">Reference proteome</keyword>
<dbReference type="Pfam" id="PF01406">
    <property type="entry name" value="tRNA-synt_1e"/>
    <property type="match status" value="1"/>
</dbReference>
<dbReference type="GO" id="GO:0005524">
    <property type="term" value="F:ATP binding"/>
    <property type="evidence" value="ECO:0007669"/>
    <property type="project" value="UniProtKB-UniRule"/>
</dbReference>
<keyword evidence="5 12" id="KW-0436">Ligase</keyword>
<organism evidence="14 15">
    <name type="scientific">Alkalispirochaeta sphaeroplastigenens</name>
    <dbReference type="NCBI Taxonomy" id="1187066"/>
    <lineage>
        <taxon>Bacteria</taxon>
        <taxon>Pseudomonadati</taxon>
        <taxon>Spirochaetota</taxon>
        <taxon>Spirochaetia</taxon>
        <taxon>Spirochaetales</taxon>
        <taxon>Spirochaetaceae</taxon>
        <taxon>Alkalispirochaeta</taxon>
    </lineage>
</organism>
<feature type="binding site" evidence="12">
    <location>
        <position position="300"/>
    </location>
    <ligand>
        <name>ATP</name>
        <dbReference type="ChEBI" id="CHEBI:30616"/>
    </ligand>
</feature>
<feature type="binding site" evidence="12">
    <location>
        <position position="38"/>
    </location>
    <ligand>
        <name>Zn(2+)</name>
        <dbReference type="ChEBI" id="CHEBI:29105"/>
    </ligand>
</feature>
<evidence type="ECO:0000256" key="4">
    <source>
        <dbReference type="ARBA" id="ARBA00022490"/>
    </source>
</evidence>
<comment type="similarity">
    <text evidence="2 12">Belongs to the class-I aminoacyl-tRNA synthetase family.</text>
</comment>
<dbReference type="RefSeq" id="WP_103680918.1">
    <property type="nucleotide sequence ID" value="NZ_LPWH01000117.1"/>
</dbReference>
<dbReference type="AlphaFoldDB" id="A0A2S4JGP0"/>
<evidence type="ECO:0000256" key="12">
    <source>
        <dbReference type="HAMAP-Rule" id="MF_00041"/>
    </source>
</evidence>
<proteinExistence type="inferred from homology"/>
<comment type="catalytic activity">
    <reaction evidence="12">
        <text>tRNA(Cys) + L-cysteine + ATP = L-cysteinyl-tRNA(Cys) + AMP + diphosphate</text>
        <dbReference type="Rhea" id="RHEA:17773"/>
        <dbReference type="Rhea" id="RHEA-COMP:9661"/>
        <dbReference type="Rhea" id="RHEA-COMP:9679"/>
        <dbReference type="ChEBI" id="CHEBI:30616"/>
        <dbReference type="ChEBI" id="CHEBI:33019"/>
        <dbReference type="ChEBI" id="CHEBI:35235"/>
        <dbReference type="ChEBI" id="CHEBI:78442"/>
        <dbReference type="ChEBI" id="CHEBI:78517"/>
        <dbReference type="ChEBI" id="CHEBI:456215"/>
        <dbReference type="EC" id="6.1.1.16"/>
    </reaction>
</comment>
<dbReference type="GO" id="GO:0004817">
    <property type="term" value="F:cysteine-tRNA ligase activity"/>
    <property type="evidence" value="ECO:0007669"/>
    <property type="project" value="UniProtKB-UniRule"/>
</dbReference>
<dbReference type="CDD" id="cd00672">
    <property type="entry name" value="CysRS_core"/>
    <property type="match status" value="1"/>
</dbReference>
<feature type="binding site" evidence="12">
    <location>
        <position position="240"/>
    </location>
    <ligand>
        <name>Zn(2+)</name>
        <dbReference type="ChEBI" id="CHEBI:29105"/>
    </ligand>
</feature>
<accession>A0A2S4JGP0</accession>
<keyword evidence="7 12" id="KW-0547">Nucleotide-binding</keyword>
<name>A0A2S4JGP0_9SPIO</name>
<dbReference type="Pfam" id="PF23493">
    <property type="entry name" value="CysS_C"/>
    <property type="match status" value="1"/>
</dbReference>
<evidence type="ECO:0000256" key="2">
    <source>
        <dbReference type="ARBA" id="ARBA00005594"/>
    </source>
</evidence>
<feature type="domain" description="Cysteinyl-tRNA synthetase class Ia DALR" evidence="13">
    <location>
        <begin position="431"/>
        <end position="493"/>
    </location>
</feature>
<dbReference type="NCBIfam" id="TIGR00435">
    <property type="entry name" value="cysS"/>
    <property type="match status" value="1"/>
</dbReference>
<protein>
    <recommendedName>
        <fullName evidence="12">Cysteine--tRNA ligase</fullName>
        <ecNumber evidence="12">6.1.1.16</ecNumber>
    </recommendedName>
    <alternativeName>
        <fullName evidence="12">Cysteinyl-tRNA synthetase</fullName>
        <shortName evidence="12">CysRS</shortName>
    </alternativeName>
</protein>
<evidence type="ECO:0000256" key="3">
    <source>
        <dbReference type="ARBA" id="ARBA00011245"/>
    </source>
</evidence>
<keyword evidence="4 12" id="KW-0963">Cytoplasm</keyword>
<dbReference type="Gene3D" id="1.20.120.1910">
    <property type="entry name" value="Cysteine-tRNA ligase, C-terminal anti-codon recognition domain"/>
    <property type="match status" value="1"/>
</dbReference>
<feature type="binding site" evidence="12">
    <location>
        <position position="269"/>
    </location>
    <ligand>
        <name>Zn(2+)</name>
        <dbReference type="ChEBI" id="CHEBI:29105"/>
    </ligand>
</feature>
<evidence type="ECO:0000256" key="9">
    <source>
        <dbReference type="ARBA" id="ARBA00022840"/>
    </source>
</evidence>
<dbReference type="SUPFAM" id="SSF47323">
    <property type="entry name" value="Anticodon-binding domain of a subclass of class I aminoacyl-tRNA synthetases"/>
    <property type="match status" value="1"/>
</dbReference>
<dbReference type="HAMAP" id="MF_00041">
    <property type="entry name" value="Cys_tRNA_synth"/>
    <property type="match status" value="1"/>
</dbReference>
<dbReference type="Pfam" id="PF09190">
    <property type="entry name" value="DALR_2"/>
    <property type="match status" value="1"/>
</dbReference>
<evidence type="ECO:0000256" key="10">
    <source>
        <dbReference type="ARBA" id="ARBA00022917"/>
    </source>
</evidence>
<dbReference type="InterPro" id="IPR015803">
    <property type="entry name" value="Cys-tRNA-ligase"/>
</dbReference>
<evidence type="ECO:0000256" key="5">
    <source>
        <dbReference type="ARBA" id="ARBA00022598"/>
    </source>
</evidence>
<dbReference type="GO" id="GO:0008270">
    <property type="term" value="F:zinc ion binding"/>
    <property type="evidence" value="ECO:0007669"/>
    <property type="project" value="UniProtKB-UniRule"/>
</dbReference>
<dbReference type="SMART" id="SM00840">
    <property type="entry name" value="DALR_2"/>
    <property type="match status" value="1"/>
</dbReference>
<dbReference type="InterPro" id="IPR014729">
    <property type="entry name" value="Rossmann-like_a/b/a_fold"/>
</dbReference>
<gene>
    <name evidence="12" type="primary">cysS</name>
    <name evidence="14" type="ORF">AU468_11845</name>
</gene>
<dbReference type="PANTHER" id="PTHR10890:SF3">
    <property type="entry name" value="CYSTEINE--TRNA LIGASE, CYTOPLASMIC"/>
    <property type="match status" value="1"/>
</dbReference>
<dbReference type="InterPro" id="IPR015273">
    <property type="entry name" value="Cys-tRNA-synt_Ia_DALR"/>
</dbReference>
<dbReference type="Proteomes" id="UP000237350">
    <property type="component" value="Unassembled WGS sequence"/>
</dbReference>
<sequence length="552" mass="61023">MADQPLYEQIGLTVFNSLSRSREPFRAITPPHVGMYVCGPTVYSDPHLGHARAALAFDTVFRYLRFLGYQVRYVRNITDVGHLEDEAAEAGEDKILKRARLERLEPMEVVQRYTLLYREGISSLGCLPPSIEPAASGHIVEQIQVIERILAAGLAYEQDGSVYFDLNRYVSQGKTLQGSPYGTLSGKVFEDLLENTRNTSGREEKRNALDFALWKRAEPGHIMRWPSPWGEGFPGWHLECTAMSTRYLGETFDIHGGGLDLQFPHHEAEIAQSHGAFGEDPARYWLHSNMLTVGGQKMAKSLGNFITLEEIFSGDHPALDRAWDPMVVRFFMLQSHYRSTIDFSGQALAAAEKGYTRLMAAVQEAERYLADHSGEEATPRAASLDDIALRRSAAPREDSLAVSGRTVPAPGDRAFAGGDDHARAVADRIEECWRAMSDDFHTPRTIATLFDLGRLTQGEAHLQATPEVRAAAARTLVAFSRDVLGLRPPAAAGGAASDDAPLEAALELLMEIRRKAREEKDFARADAIRDRLGAAGIQLKDGKDGTTGWTRT</sequence>
<keyword evidence="11 12" id="KW-0030">Aminoacyl-tRNA synthetase</keyword>
<dbReference type="EMBL" id="LPWH01000117">
    <property type="protein sequence ID" value="POQ98727.1"/>
    <property type="molecule type" value="Genomic_DNA"/>
</dbReference>
<evidence type="ECO:0000313" key="14">
    <source>
        <dbReference type="EMBL" id="POQ98727.1"/>
    </source>
</evidence>
<dbReference type="PRINTS" id="PR00983">
    <property type="entry name" value="TRNASYNTHCYS"/>
</dbReference>
<comment type="subcellular location">
    <subcellularLocation>
        <location evidence="1 12">Cytoplasm</location>
    </subcellularLocation>
</comment>
<dbReference type="EC" id="6.1.1.16" evidence="12"/>
<dbReference type="InterPro" id="IPR009080">
    <property type="entry name" value="tRNAsynth_Ia_anticodon-bd"/>
</dbReference>
<dbReference type="InterPro" id="IPR032678">
    <property type="entry name" value="tRNA-synt_1_cat_dom"/>
</dbReference>
<comment type="caution">
    <text evidence="14">The sequence shown here is derived from an EMBL/GenBank/DDBJ whole genome shotgun (WGS) entry which is preliminary data.</text>
</comment>
<comment type="cofactor">
    <cofactor evidence="12">
        <name>Zn(2+)</name>
        <dbReference type="ChEBI" id="CHEBI:29105"/>
    </cofactor>
    <text evidence="12">Binds 1 zinc ion per subunit.</text>
</comment>
<keyword evidence="10 12" id="KW-0648">Protein biosynthesis</keyword>